<dbReference type="Pfam" id="PF01975">
    <property type="entry name" value="SurE"/>
    <property type="match status" value="1"/>
</dbReference>
<keyword evidence="8 9" id="KW-0378">Hydrolase</keyword>
<evidence type="ECO:0000256" key="6">
    <source>
        <dbReference type="ARBA" id="ARBA00022723"/>
    </source>
</evidence>
<dbReference type="NCBIfam" id="TIGR00087">
    <property type="entry name" value="surE"/>
    <property type="match status" value="1"/>
</dbReference>
<feature type="binding site" evidence="9">
    <location>
        <position position="80"/>
    </location>
    <ligand>
        <name>a divalent metal cation</name>
        <dbReference type="ChEBI" id="CHEBI:60240"/>
    </ligand>
</feature>
<gene>
    <name evidence="9" type="primary">surE</name>
    <name evidence="12" type="ORF">SAMN04488131_105101</name>
</gene>
<dbReference type="FunFam" id="3.40.1210.10:FF:000001">
    <property type="entry name" value="5'/3'-nucleotidase SurE"/>
    <property type="match status" value="1"/>
</dbReference>
<evidence type="ECO:0000256" key="7">
    <source>
        <dbReference type="ARBA" id="ARBA00022741"/>
    </source>
</evidence>
<reference evidence="13" key="1">
    <citation type="submission" date="2016-10" db="EMBL/GenBank/DDBJ databases">
        <authorList>
            <person name="Varghese N."/>
            <person name="Submissions S."/>
        </authorList>
    </citation>
    <scope>NUCLEOTIDE SEQUENCE [LARGE SCALE GENOMIC DNA]</scope>
    <source>
        <strain evidence="13">CGMCC 1.9227</strain>
    </source>
</reference>
<dbReference type="InterPro" id="IPR002828">
    <property type="entry name" value="SurE-like_Pase/nucleotidase"/>
</dbReference>
<dbReference type="NCBIfam" id="NF001490">
    <property type="entry name" value="PRK00346.1-4"/>
    <property type="match status" value="1"/>
</dbReference>
<organism evidence="12 13">
    <name type="scientific">Flavobacterium xueshanense</name>
    <dbReference type="NCBI Taxonomy" id="935223"/>
    <lineage>
        <taxon>Bacteria</taxon>
        <taxon>Pseudomonadati</taxon>
        <taxon>Bacteroidota</taxon>
        <taxon>Flavobacteriia</taxon>
        <taxon>Flavobacteriales</taxon>
        <taxon>Flavobacteriaceae</taxon>
        <taxon>Flavobacterium</taxon>
    </lineage>
</organism>
<dbReference type="PANTHER" id="PTHR30457:SF0">
    <property type="entry name" value="PHOSPHATASE, PUTATIVE (AFU_ORTHOLOGUE AFUA_4G01070)-RELATED"/>
    <property type="match status" value="1"/>
</dbReference>
<comment type="cofactor">
    <cofactor evidence="2">
        <name>Mg(2+)</name>
        <dbReference type="ChEBI" id="CHEBI:18420"/>
    </cofactor>
</comment>
<dbReference type="AlphaFoldDB" id="A0A1I2E8K7"/>
<evidence type="ECO:0000256" key="8">
    <source>
        <dbReference type="ARBA" id="ARBA00022801"/>
    </source>
</evidence>
<dbReference type="SUPFAM" id="SSF64167">
    <property type="entry name" value="SurE-like"/>
    <property type="match status" value="1"/>
</dbReference>
<evidence type="ECO:0000256" key="9">
    <source>
        <dbReference type="HAMAP-Rule" id="MF_00060"/>
    </source>
</evidence>
<keyword evidence="5 9" id="KW-0963">Cytoplasm</keyword>
<keyword evidence="7 9" id="KW-0547">Nucleotide-binding</keyword>
<evidence type="ECO:0000259" key="11">
    <source>
        <dbReference type="Pfam" id="PF01975"/>
    </source>
</evidence>
<dbReference type="Proteomes" id="UP000198596">
    <property type="component" value="Unassembled WGS sequence"/>
</dbReference>
<feature type="binding site" evidence="9">
    <location>
        <position position="137"/>
    </location>
    <ligand>
        <name>a divalent metal cation</name>
        <dbReference type="ChEBI" id="CHEBI:60240"/>
    </ligand>
</feature>
<dbReference type="GO" id="GO:0008253">
    <property type="term" value="F:5'-nucleotidase activity"/>
    <property type="evidence" value="ECO:0007669"/>
    <property type="project" value="UniProtKB-UniRule"/>
</dbReference>
<feature type="binding site" evidence="9">
    <location>
        <position position="49"/>
    </location>
    <ligand>
        <name>a divalent metal cation</name>
        <dbReference type="ChEBI" id="CHEBI:60240"/>
    </ligand>
</feature>
<protein>
    <recommendedName>
        <fullName evidence="9">5'-nucleotidase SurE</fullName>
        <ecNumber evidence="9">3.1.3.5</ecNumber>
    </recommendedName>
    <alternativeName>
        <fullName evidence="9">Nucleoside 5'-monophosphate phosphohydrolase</fullName>
    </alternativeName>
</protein>
<dbReference type="HAMAP" id="MF_00060">
    <property type="entry name" value="SurE"/>
    <property type="match status" value="1"/>
</dbReference>
<evidence type="ECO:0000256" key="5">
    <source>
        <dbReference type="ARBA" id="ARBA00022490"/>
    </source>
</evidence>
<evidence type="ECO:0000256" key="10">
    <source>
        <dbReference type="SAM" id="Phobius"/>
    </source>
</evidence>
<sequence>MNQDNIFLSFVYLIPFCVITFAIKIIKTNLFFTEIIMKKTRPLILITNDDGITAPGIRALISVMAELGEIVVVAPDTPQSATGHAITINSTLYLNKISKEADPFLEYSCSGTPVDCVKLAVNEILKRKPDLCVSGVNHGSNSSINVIYSGTMSAAVEAGIEGIPAIGFSLLDYDWNANFENIKSFIRKISVEVLENGLPEGVVLNVNFPKLEQKDIKGIRICRQAKAIWLEKFDKRKTPQGRDYYWLAGEFVNQDKGEDTDEWALENGFVSVVPVQFDLTAHHAIQQLNTLKWNE</sequence>
<comment type="cofactor">
    <cofactor evidence="9">
        <name>a divalent metal cation</name>
        <dbReference type="ChEBI" id="CHEBI:60240"/>
    </cofactor>
    <text evidence="9">Binds 1 divalent metal cation per subunit.</text>
</comment>
<feature type="domain" description="Survival protein SurE-like phosphatase/nucleotidase" evidence="11">
    <location>
        <begin position="44"/>
        <end position="229"/>
    </location>
</feature>
<feature type="transmembrane region" description="Helical" evidence="10">
    <location>
        <begin position="6"/>
        <end position="26"/>
    </location>
</feature>
<dbReference type="EMBL" id="FONQ01000005">
    <property type="protein sequence ID" value="SFE88600.1"/>
    <property type="molecule type" value="Genomic_DNA"/>
</dbReference>
<comment type="subcellular location">
    <subcellularLocation>
        <location evidence="3 9">Cytoplasm</location>
    </subcellularLocation>
</comment>
<dbReference type="InterPro" id="IPR030048">
    <property type="entry name" value="SurE"/>
</dbReference>
<evidence type="ECO:0000256" key="1">
    <source>
        <dbReference type="ARBA" id="ARBA00000815"/>
    </source>
</evidence>
<dbReference type="PANTHER" id="PTHR30457">
    <property type="entry name" value="5'-NUCLEOTIDASE SURE"/>
    <property type="match status" value="1"/>
</dbReference>
<dbReference type="NCBIfam" id="NF001492">
    <property type="entry name" value="PRK00346.2-2"/>
    <property type="match status" value="1"/>
</dbReference>
<dbReference type="GO" id="GO:0005737">
    <property type="term" value="C:cytoplasm"/>
    <property type="evidence" value="ECO:0007669"/>
    <property type="project" value="UniProtKB-SubCell"/>
</dbReference>
<dbReference type="GO" id="GO:0000166">
    <property type="term" value="F:nucleotide binding"/>
    <property type="evidence" value="ECO:0007669"/>
    <property type="project" value="UniProtKB-KW"/>
</dbReference>
<name>A0A1I2E8K7_9FLAO</name>
<evidence type="ECO:0000256" key="4">
    <source>
        <dbReference type="ARBA" id="ARBA00011062"/>
    </source>
</evidence>
<dbReference type="STRING" id="935223.SAMN04488131_105101"/>
<comment type="catalytic activity">
    <reaction evidence="1 9">
        <text>a ribonucleoside 5'-phosphate + H2O = a ribonucleoside + phosphate</text>
        <dbReference type="Rhea" id="RHEA:12484"/>
        <dbReference type="ChEBI" id="CHEBI:15377"/>
        <dbReference type="ChEBI" id="CHEBI:18254"/>
        <dbReference type="ChEBI" id="CHEBI:43474"/>
        <dbReference type="ChEBI" id="CHEBI:58043"/>
        <dbReference type="EC" id="3.1.3.5"/>
    </reaction>
</comment>
<proteinExistence type="inferred from homology"/>
<evidence type="ECO:0000313" key="13">
    <source>
        <dbReference type="Proteomes" id="UP000198596"/>
    </source>
</evidence>
<feature type="binding site" evidence="9">
    <location>
        <position position="50"/>
    </location>
    <ligand>
        <name>a divalent metal cation</name>
        <dbReference type="ChEBI" id="CHEBI:60240"/>
    </ligand>
</feature>
<keyword evidence="10" id="KW-1133">Transmembrane helix</keyword>
<keyword evidence="10" id="KW-0812">Transmembrane</keyword>
<evidence type="ECO:0000256" key="2">
    <source>
        <dbReference type="ARBA" id="ARBA00001946"/>
    </source>
</evidence>
<evidence type="ECO:0000313" key="12">
    <source>
        <dbReference type="EMBL" id="SFE88600.1"/>
    </source>
</evidence>
<keyword evidence="10" id="KW-0472">Membrane</keyword>
<keyword evidence="13" id="KW-1185">Reference proteome</keyword>
<comment type="function">
    <text evidence="9">Nucleotidase that shows phosphatase activity on nucleoside 5'-monophosphates.</text>
</comment>
<evidence type="ECO:0000256" key="3">
    <source>
        <dbReference type="ARBA" id="ARBA00004496"/>
    </source>
</evidence>
<dbReference type="Gene3D" id="3.40.1210.10">
    <property type="entry name" value="Survival protein SurE-like phosphatase/nucleotidase"/>
    <property type="match status" value="1"/>
</dbReference>
<accession>A0A1I2E8K7</accession>
<dbReference type="InterPro" id="IPR036523">
    <property type="entry name" value="SurE-like_sf"/>
</dbReference>
<dbReference type="EC" id="3.1.3.5" evidence="9"/>
<comment type="similarity">
    <text evidence="4 9">Belongs to the SurE nucleotidase family.</text>
</comment>
<dbReference type="GO" id="GO:0046872">
    <property type="term" value="F:metal ion binding"/>
    <property type="evidence" value="ECO:0007669"/>
    <property type="project" value="UniProtKB-UniRule"/>
</dbReference>
<keyword evidence="6 9" id="KW-0479">Metal-binding</keyword>